<comment type="similarity">
    <text evidence="6">Belongs to the methyltransferase superfamily. RNA methyltransferase RsmG family.</text>
</comment>
<dbReference type="GO" id="GO:0005829">
    <property type="term" value="C:cytosol"/>
    <property type="evidence" value="ECO:0007669"/>
    <property type="project" value="TreeGrafter"/>
</dbReference>
<dbReference type="PANTHER" id="PTHR31760">
    <property type="entry name" value="S-ADENOSYL-L-METHIONINE-DEPENDENT METHYLTRANSFERASES SUPERFAMILY PROTEIN"/>
    <property type="match status" value="1"/>
</dbReference>
<evidence type="ECO:0000313" key="7">
    <source>
        <dbReference type="EMBL" id="MBI6629496.1"/>
    </source>
</evidence>
<keyword evidence="5 6" id="KW-0949">S-adenosyl-L-methionine</keyword>
<comment type="caution">
    <text evidence="6">Lacks conserved residue(s) required for the propagation of feature annotation.</text>
</comment>
<comment type="function">
    <text evidence="6">Specifically methylates the N7 position of guanine in position 527 of 16S rRNA.</text>
</comment>
<name>A0A934HRD2_9RHOB</name>
<evidence type="ECO:0000256" key="5">
    <source>
        <dbReference type="ARBA" id="ARBA00022691"/>
    </source>
</evidence>
<feature type="binding site" evidence="6">
    <location>
        <position position="71"/>
    </location>
    <ligand>
        <name>S-adenosyl-L-methionine</name>
        <dbReference type="ChEBI" id="CHEBI:59789"/>
    </ligand>
</feature>
<dbReference type="AlphaFoldDB" id="A0A934HRD2"/>
<evidence type="ECO:0000256" key="3">
    <source>
        <dbReference type="ARBA" id="ARBA00022603"/>
    </source>
</evidence>
<keyword evidence="3 6" id="KW-0489">Methyltransferase</keyword>
<dbReference type="InterPro" id="IPR029063">
    <property type="entry name" value="SAM-dependent_MTases_sf"/>
</dbReference>
<comment type="catalytic activity">
    <reaction evidence="6">
        <text>guanosine(527) in 16S rRNA + S-adenosyl-L-methionine = N(7)-methylguanosine(527) in 16S rRNA + S-adenosyl-L-homocysteine</text>
        <dbReference type="Rhea" id="RHEA:42732"/>
        <dbReference type="Rhea" id="RHEA-COMP:10209"/>
        <dbReference type="Rhea" id="RHEA-COMP:10210"/>
        <dbReference type="ChEBI" id="CHEBI:57856"/>
        <dbReference type="ChEBI" id="CHEBI:59789"/>
        <dbReference type="ChEBI" id="CHEBI:74269"/>
        <dbReference type="ChEBI" id="CHEBI:74480"/>
        <dbReference type="EC" id="2.1.1.170"/>
    </reaction>
</comment>
<protein>
    <recommendedName>
        <fullName evidence="6">Ribosomal RNA small subunit methyltransferase G</fullName>
        <ecNumber evidence="6">2.1.1.170</ecNumber>
    </recommendedName>
    <alternativeName>
        <fullName evidence="6">16S rRNA 7-methylguanosine methyltransferase</fullName>
        <shortName evidence="6">16S rRNA m7G methyltransferase</shortName>
    </alternativeName>
</protein>
<sequence length="206" mass="22757">MSTQGSKLDSCDVSRETIHRIEVFERVLRKWNPRINLVSASSMNDLWSRHILDSIQVYRCGGPVNHWVDMGTGGGFPGLIAALVAADEAPEVKFTLIESDQRKAAFLRTAARETGISCEIIAERIEEVEPLSADIVSARALTDLSGLLYFTERHLGRDGFALLPKGATWKSEVAAAQETWRFRYDPITSVTDPQAVILKIEGASLV</sequence>
<keyword evidence="1 6" id="KW-0963">Cytoplasm</keyword>
<dbReference type="EC" id="2.1.1.170" evidence="6"/>
<comment type="subcellular location">
    <subcellularLocation>
        <location evidence="6">Cytoplasm</location>
    </subcellularLocation>
</comment>
<keyword evidence="4 6" id="KW-0808">Transferase</keyword>
<dbReference type="RefSeq" id="WP_198685510.1">
    <property type="nucleotide sequence ID" value="NZ_JAEIJD010000003.1"/>
</dbReference>
<evidence type="ECO:0000313" key="8">
    <source>
        <dbReference type="Proteomes" id="UP000613255"/>
    </source>
</evidence>
<feature type="binding site" evidence="6">
    <location>
        <position position="76"/>
    </location>
    <ligand>
        <name>S-adenosyl-L-methionine</name>
        <dbReference type="ChEBI" id="CHEBI:59789"/>
    </ligand>
</feature>
<keyword evidence="2 6" id="KW-0698">rRNA processing</keyword>
<keyword evidence="8" id="KW-1185">Reference proteome</keyword>
<evidence type="ECO:0000256" key="6">
    <source>
        <dbReference type="HAMAP-Rule" id="MF_00074"/>
    </source>
</evidence>
<organism evidence="7 8">
    <name type="scientific">Pontibaca salina</name>
    <dbReference type="NCBI Taxonomy" id="2795731"/>
    <lineage>
        <taxon>Bacteria</taxon>
        <taxon>Pseudomonadati</taxon>
        <taxon>Pseudomonadota</taxon>
        <taxon>Alphaproteobacteria</taxon>
        <taxon>Rhodobacterales</taxon>
        <taxon>Roseobacteraceae</taxon>
        <taxon>Pontibaca</taxon>
    </lineage>
</organism>
<dbReference type="Proteomes" id="UP000613255">
    <property type="component" value="Unassembled WGS sequence"/>
</dbReference>
<evidence type="ECO:0000256" key="1">
    <source>
        <dbReference type="ARBA" id="ARBA00022490"/>
    </source>
</evidence>
<dbReference type="Pfam" id="PF02527">
    <property type="entry name" value="GidB"/>
    <property type="match status" value="1"/>
</dbReference>
<dbReference type="SUPFAM" id="SSF53335">
    <property type="entry name" value="S-adenosyl-L-methionine-dependent methyltransferases"/>
    <property type="match status" value="1"/>
</dbReference>
<comment type="caution">
    <text evidence="7">The sequence shown here is derived from an EMBL/GenBank/DDBJ whole genome shotgun (WGS) entry which is preliminary data.</text>
</comment>
<dbReference type="HAMAP" id="MF_00074">
    <property type="entry name" value="16SrRNA_methyltr_G"/>
    <property type="match status" value="1"/>
</dbReference>
<proteinExistence type="inferred from homology"/>
<dbReference type="NCBIfam" id="TIGR00138">
    <property type="entry name" value="rsmG_gidB"/>
    <property type="match status" value="1"/>
</dbReference>
<evidence type="ECO:0000256" key="2">
    <source>
        <dbReference type="ARBA" id="ARBA00022552"/>
    </source>
</evidence>
<dbReference type="EMBL" id="JAEIJD010000003">
    <property type="protein sequence ID" value="MBI6629496.1"/>
    <property type="molecule type" value="Genomic_DNA"/>
</dbReference>
<feature type="binding site" evidence="6">
    <location>
        <begin position="125"/>
        <end position="126"/>
    </location>
    <ligand>
        <name>S-adenosyl-L-methionine</name>
        <dbReference type="ChEBI" id="CHEBI:59789"/>
    </ligand>
</feature>
<dbReference type="GO" id="GO:0070043">
    <property type="term" value="F:rRNA (guanine-N7-)-methyltransferase activity"/>
    <property type="evidence" value="ECO:0007669"/>
    <property type="project" value="UniProtKB-UniRule"/>
</dbReference>
<dbReference type="PANTHER" id="PTHR31760:SF0">
    <property type="entry name" value="S-ADENOSYL-L-METHIONINE-DEPENDENT METHYLTRANSFERASES SUPERFAMILY PROTEIN"/>
    <property type="match status" value="1"/>
</dbReference>
<dbReference type="PIRSF" id="PIRSF003078">
    <property type="entry name" value="GidB"/>
    <property type="match status" value="1"/>
</dbReference>
<evidence type="ECO:0000256" key="4">
    <source>
        <dbReference type="ARBA" id="ARBA00022679"/>
    </source>
</evidence>
<gene>
    <name evidence="6 7" type="primary">rsmG</name>
    <name evidence="7" type="ORF">JAO82_06320</name>
</gene>
<reference evidence="7" key="1">
    <citation type="submission" date="2020-12" db="EMBL/GenBank/DDBJ databases">
        <title>Pontibaca salina gen. nov., sp. nov., isolated from marine sediment.</title>
        <authorList>
            <person name="Bo J."/>
            <person name="Wang S."/>
            <person name="Song X."/>
            <person name="Du Z."/>
        </authorList>
    </citation>
    <scope>NUCLEOTIDE SEQUENCE</scope>
    <source>
        <strain evidence="7">S1109L</strain>
    </source>
</reference>
<dbReference type="Gene3D" id="3.40.50.150">
    <property type="entry name" value="Vaccinia Virus protein VP39"/>
    <property type="match status" value="1"/>
</dbReference>
<dbReference type="InterPro" id="IPR003682">
    <property type="entry name" value="rRNA_ssu_MeTfrase_G"/>
</dbReference>
<feature type="binding site" evidence="6">
    <location>
        <position position="139"/>
    </location>
    <ligand>
        <name>S-adenosyl-L-methionine</name>
        <dbReference type="ChEBI" id="CHEBI:59789"/>
    </ligand>
</feature>
<accession>A0A934HRD2</accession>